<dbReference type="GO" id="GO:0008690">
    <property type="term" value="F:3-deoxy-manno-octulosonate cytidylyltransferase activity"/>
    <property type="evidence" value="ECO:0007669"/>
    <property type="project" value="InterPro"/>
</dbReference>
<feature type="region of interest" description="Disordered" evidence="4">
    <location>
        <begin position="262"/>
        <end position="282"/>
    </location>
</feature>
<dbReference type="CDD" id="cd02517">
    <property type="entry name" value="CMP-KDO-Synthetase"/>
    <property type="match status" value="1"/>
</dbReference>
<dbReference type="InterPro" id="IPR004528">
    <property type="entry name" value="KdsB"/>
</dbReference>
<dbReference type="STRING" id="909626.AQJ91_12800"/>
<proteinExistence type="predicted"/>
<keyword evidence="1 5" id="KW-0808">Transferase</keyword>
<dbReference type="InterPro" id="IPR003329">
    <property type="entry name" value="Cytidylyl_trans"/>
</dbReference>
<dbReference type="Gene3D" id="3.90.550.10">
    <property type="entry name" value="Spore Coat Polysaccharide Biosynthesis Protein SpsA, Chain A"/>
    <property type="match status" value="1"/>
</dbReference>
<sequence length="282" mass="31081">MPRPTCPWSATDRQENAVTATAGRRHIAVIPCRWGASRFPGKPLALLGDMPLLWHVHQRCQEAKRIDDAVVATDDERIEAACRRLGIPCVMTGDHPTGTDRVAECAQRVQADAYINVQGDEPFIAPAAIDAVSEALVHLSAETLAVNAYAKLDDAASVIDHNVVKVVVGENGNALMFSRQPIPYPRGHRPNYLRQLGLYGFTRSGLDLFRHLEQGPVERAEGVEMLRLVEHGHGVRMLPVEDEGIAVDTPEDLERACAMLRSQSQESLNSQRRRSRDSSSGR</sequence>
<comment type="caution">
    <text evidence="5">The sequence shown here is derived from an EMBL/GenBank/DDBJ whole genome shotgun (WGS) entry which is preliminary data.</text>
</comment>
<dbReference type="AlphaFoldDB" id="A0A101V1S1"/>
<evidence type="ECO:0000313" key="5">
    <source>
        <dbReference type="EMBL" id="KUO20883.1"/>
    </source>
</evidence>
<dbReference type="NCBIfam" id="NF009905">
    <property type="entry name" value="PRK13368.1"/>
    <property type="match status" value="1"/>
</dbReference>
<organism evidence="5 6">
    <name type="scientific">Streptomyces dysideae</name>
    <dbReference type="NCBI Taxonomy" id="909626"/>
    <lineage>
        <taxon>Bacteria</taxon>
        <taxon>Bacillati</taxon>
        <taxon>Actinomycetota</taxon>
        <taxon>Actinomycetes</taxon>
        <taxon>Kitasatosporales</taxon>
        <taxon>Streptomycetaceae</taxon>
        <taxon>Streptomyces</taxon>
    </lineage>
</organism>
<dbReference type="GO" id="GO:0005829">
    <property type="term" value="C:cytosol"/>
    <property type="evidence" value="ECO:0007669"/>
    <property type="project" value="TreeGrafter"/>
</dbReference>
<dbReference type="InterPro" id="IPR029044">
    <property type="entry name" value="Nucleotide-diphossugar_trans"/>
</dbReference>
<evidence type="ECO:0000256" key="4">
    <source>
        <dbReference type="SAM" id="MobiDB-lite"/>
    </source>
</evidence>
<dbReference type="NCBIfam" id="NF003952">
    <property type="entry name" value="PRK05450.1-5"/>
    <property type="match status" value="1"/>
</dbReference>
<keyword evidence="3" id="KW-0448">Lipopolysaccharide biosynthesis</keyword>
<gene>
    <name evidence="5" type="ORF">AQJ91_12800</name>
</gene>
<dbReference type="SUPFAM" id="SSF53448">
    <property type="entry name" value="Nucleotide-diphospho-sugar transferases"/>
    <property type="match status" value="1"/>
</dbReference>
<dbReference type="EMBL" id="LMXB01000031">
    <property type="protein sequence ID" value="KUO20883.1"/>
    <property type="molecule type" value="Genomic_DNA"/>
</dbReference>
<evidence type="ECO:0000256" key="3">
    <source>
        <dbReference type="ARBA" id="ARBA00022985"/>
    </source>
</evidence>
<dbReference type="PANTHER" id="PTHR42866:SF2">
    <property type="entry name" value="3-DEOXY-MANNO-OCTULOSONATE CYTIDYLYLTRANSFERASE, MITOCHONDRIAL"/>
    <property type="match status" value="1"/>
</dbReference>
<dbReference type="PANTHER" id="PTHR42866">
    <property type="entry name" value="3-DEOXY-MANNO-OCTULOSONATE CYTIDYLYLTRANSFERASE"/>
    <property type="match status" value="1"/>
</dbReference>
<evidence type="ECO:0000313" key="6">
    <source>
        <dbReference type="Proteomes" id="UP000053260"/>
    </source>
</evidence>
<keyword evidence="6" id="KW-1185">Reference proteome</keyword>
<reference evidence="5 6" key="1">
    <citation type="submission" date="2015-10" db="EMBL/GenBank/DDBJ databases">
        <title>Draft genome sequence of Streptomyces sp. RV15, isolated from a marine sponge.</title>
        <authorList>
            <person name="Ruckert C."/>
            <person name="Abdelmohsen U.R."/>
            <person name="Winkler A."/>
            <person name="Hentschel U."/>
            <person name="Kalinowski J."/>
            <person name="Kampfer P."/>
            <person name="Glaeser S."/>
        </authorList>
    </citation>
    <scope>NUCLEOTIDE SEQUENCE [LARGE SCALE GENOMIC DNA]</scope>
    <source>
        <strain evidence="5 6">RV15</strain>
    </source>
</reference>
<protein>
    <submittedName>
        <fullName evidence="5">3-deoxy-manno-octulosonate cytidylyltransferase</fullName>
    </submittedName>
</protein>
<accession>A0A101V1S1</accession>
<keyword evidence="2 5" id="KW-0548">Nucleotidyltransferase</keyword>
<name>A0A101V1S1_9ACTN</name>
<dbReference type="Pfam" id="PF02348">
    <property type="entry name" value="CTP_transf_3"/>
    <property type="match status" value="1"/>
</dbReference>
<dbReference type="GO" id="GO:0009103">
    <property type="term" value="P:lipopolysaccharide biosynthetic process"/>
    <property type="evidence" value="ECO:0007669"/>
    <property type="project" value="UniProtKB-KW"/>
</dbReference>
<evidence type="ECO:0000256" key="2">
    <source>
        <dbReference type="ARBA" id="ARBA00022695"/>
    </source>
</evidence>
<dbReference type="Proteomes" id="UP000053260">
    <property type="component" value="Unassembled WGS sequence"/>
</dbReference>
<evidence type="ECO:0000256" key="1">
    <source>
        <dbReference type="ARBA" id="ARBA00022679"/>
    </source>
</evidence>